<evidence type="ECO:0000313" key="2">
    <source>
        <dbReference type="Proteomes" id="UP000218263"/>
    </source>
</evidence>
<dbReference type="Gene3D" id="1.10.260.40">
    <property type="entry name" value="lambda repressor-like DNA-binding domains"/>
    <property type="match status" value="1"/>
</dbReference>
<dbReference type="PROSITE" id="PS50943">
    <property type="entry name" value="HTH_CROC1"/>
    <property type="match status" value="1"/>
</dbReference>
<dbReference type="AlphaFoldDB" id="A0A110AZH9"/>
<dbReference type="SMART" id="SM00530">
    <property type="entry name" value="HTH_XRE"/>
    <property type="match status" value="1"/>
</dbReference>
<dbReference type="Proteomes" id="UP000218263">
    <property type="component" value="Chromosome"/>
</dbReference>
<dbReference type="EMBL" id="AP017313">
    <property type="protein sequence ID" value="BAU51897.1"/>
    <property type="molecule type" value="Genomic_DNA"/>
</dbReference>
<dbReference type="GO" id="GO:0003677">
    <property type="term" value="F:DNA binding"/>
    <property type="evidence" value="ECO:0007669"/>
    <property type="project" value="InterPro"/>
</dbReference>
<organism evidence="1 2">
    <name type="scientific">Mucilaginibacter gotjawali</name>
    <dbReference type="NCBI Taxonomy" id="1550579"/>
    <lineage>
        <taxon>Bacteria</taxon>
        <taxon>Pseudomonadati</taxon>
        <taxon>Bacteroidota</taxon>
        <taxon>Sphingobacteriia</taxon>
        <taxon>Sphingobacteriales</taxon>
        <taxon>Sphingobacteriaceae</taxon>
        <taxon>Mucilaginibacter</taxon>
    </lineage>
</organism>
<sequence>MASEKQKEHLIQFGKHLLALRKKQNLSYRKFAQYCDIDYADVKKYEKGELNMTFLTMIEFAKGLNIPLKELIDF</sequence>
<name>A0A110AZH9_9SPHI</name>
<dbReference type="KEGG" id="mgot:MgSA37_00046"/>
<dbReference type="Pfam" id="PF01381">
    <property type="entry name" value="HTH_3"/>
    <property type="match status" value="1"/>
</dbReference>
<gene>
    <name evidence="1" type="ORF">MgSA37_00046</name>
</gene>
<proteinExistence type="predicted"/>
<dbReference type="RefSeq" id="WP_096349277.1">
    <property type="nucleotide sequence ID" value="NZ_AP017313.1"/>
</dbReference>
<accession>A0A110AZH9</accession>
<reference evidence="1 2" key="1">
    <citation type="submission" date="2015-12" db="EMBL/GenBank/DDBJ databases">
        <title>Genome sequence of Mucilaginibacter gotjawali.</title>
        <authorList>
            <person name="Lee J.S."/>
            <person name="Lee K.C."/>
            <person name="Kim K.K."/>
            <person name="Lee B.W."/>
        </authorList>
    </citation>
    <scope>NUCLEOTIDE SEQUENCE [LARGE SCALE GENOMIC DNA]</scope>
    <source>
        <strain evidence="1 2">SA3-7</strain>
    </source>
</reference>
<dbReference type="CDD" id="cd00093">
    <property type="entry name" value="HTH_XRE"/>
    <property type="match status" value="1"/>
</dbReference>
<dbReference type="InterPro" id="IPR010982">
    <property type="entry name" value="Lambda_DNA-bd_dom_sf"/>
</dbReference>
<keyword evidence="2" id="KW-1185">Reference proteome</keyword>
<dbReference type="OrthoDB" id="678057at2"/>
<protein>
    <submittedName>
        <fullName evidence="1">Helix-turn-helix protein</fullName>
    </submittedName>
</protein>
<dbReference type="InterPro" id="IPR001387">
    <property type="entry name" value="Cro/C1-type_HTH"/>
</dbReference>
<evidence type="ECO:0000313" key="1">
    <source>
        <dbReference type="EMBL" id="BAU51897.1"/>
    </source>
</evidence>
<dbReference type="SUPFAM" id="SSF47413">
    <property type="entry name" value="lambda repressor-like DNA-binding domains"/>
    <property type="match status" value="1"/>
</dbReference>